<name>A0AAQ3P534_VIGMU</name>
<dbReference type="SUPFAM" id="SSF57756">
    <property type="entry name" value="Retrovirus zinc finger-like domains"/>
    <property type="match status" value="1"/>
</dbReference>
<keyword evidence="3" id="KW-1185">Reference proteome</keyword>
<dbReference type="EMBL" id="CP144700">
    <property type="protein sequence ID" value="WVZ21780.1"/>
    <property type="molecule type" value="Genomic_DNA"/>
</dbReference>
<dbReference type="GO" id="GO:0008270">
    <property type="term" value="F:zinc ion binding"/>
    <property type="evidence" value="ECO:0007669"/>
    <property type="project" value="InterPro"/>
</dbReference>
<evidence type="ECO:0000313" key="2">
    <source>
        <dbReference type="EMBL" id="WVZ21780.1"/>
    </source>
</evidence>
<evidence type="ECO:0000313" key="3">
    <source>
        <dbReference type="Proteomes" id="UP001374535"/>
    </source>
</evidence>
<reference evidence="2 3" key="1">
    <citation type="journal article" date="2023" name="Life. Sci Alliance">
        <title>Evolutionary insights into 3D genome organization and epigenetic landscape of Vigna mungo.</title>
        <authorList>
            <person name="Junaid A."/>
            <person name="Singh B."/>
            <person name="Bhatia S."/>
        </authorList>
    </citation>
    <scope>NUCLEOTIDE SEQUENCE [LARGE SCALE GENOMIC DNA]</scope>
    <source>
        <strain evidence="2">Urdbean</strain>
    </source>
</reference>
<proteinExistence type="predicted"/>
<feature type="domain" description="CCHC-type" evidence="1">
    <location>
        <begin position="75"/>
        <end position="87"/>
    </location>
</feature>
<dbReference type="Pfam" id="PF00098">
    <property type="entry name" value="zf-CCHC"/>
    <property type="match status" value="1"/>
</dbReference>
<organism evidence="2 3">
    <name type="scientific">Vigna mungo</name>
    <name type="common">Black gram</name>
    <name type="synonym">Phaseolus mungo</name>
    <dbReference type="NCBI Taxonomy" id="3915"/>
    <lineage>
        <taxon>Eukaryota</taxon>
        <taxon>Viridiplantae</taxon>
        <taxon>Streptophyta</taxon>
        <taxon>Embryophyta</taxon>
        <taxon>Tracheophyta</taxon>
        <taxon>Spermatophyta</taxon>
        <taxon>Magnoliopsida</taxon>
        <taxon>eudicotyledons</taxon>
        <taxon>Gunneridae</taxon>
        <taxon>Pentapetalae</taxon>
        <taxon>rosids</taxon>
        <taxon>fabids</taxon>
        <taxon>Fabales</taxon>
        <taxon>Fabaceae</taxon>
        <taxon>Papilionoideae</taxon>
        <taxon>50 kb inversion clade</taxon>
        <taxon>NPAAA clade</taxon>
        <taxon>indigoferoid/millettioid clade</taxon>
        <taxon>Phaseoleae</taxon>
        <taxon>Vigna</taxon>
    </lineage>
</organism>
<dbReference type="InterPro" id="IPR036875">
    <property type="entry name" value="Znf_CCHC_sf"/>
</dbReference>
<dbReference type="GO" id="GO:0003676">
    <property type="term" value="F:nucleic acid binding"/>
    <property type="evidence" value="ECO:0007669"/>
    <property type="project" value="InterPro"/>
</dbReference>
<protein>
    <recommendedName>
        <fullName evidence="1">CCHC-type domain-containing protein</fullName>
    </recommendedName>
</protein>
<evidence type="ECO:0000259" key="1">
    <source>
        <dbReference type="Pfam" id="PF00098"/>
    </source>
</evidence>
<accession>A0AAQ3P534</accession>
<dbReference type="Proteomes" id="UP001374535">
    <property type="component" value="Chromosome 1"/>
</dbReference>
<dbReference type="InterPro" id="IPR001878">
    <property type="entry name" value="Znf_CCHC"/>
</dbReference>
<sequence>MEKKSSTCITKELAKLYPKQTKTERMSVERNCILREVSFQHTNFLCDFRSLIPMVALMINYMSEHVITFPGQQDKCYQCGKIGHFAANYRGKPGEKPEDGNPVDDAPIHNKYQVRYC</sequence>
<gene>
    <name evidence="2" type="ORF">V8G54_000324</name>
</gene>
<dbReference type="AlphaFoldDB" id="A0AAQ3P534"/>